<accession>A0A6I2GPX1</accession>
<comment type="caution">
    <text evidence="2">The sequence shown here is derived from an EMBL/GenBank/DDBJ whole genome shotgun (WGS) entry which is preliminary data.</text>
</comment>
<evidence type="ECO:0000313" key="3">
    <source>
        <dbReference type="EMBL" id="MRJ48572.1"/>
    </source>
</evidence>
<sequence length="75" mass="8735">MKDEAIAEKLANAGYFVLLSKSRMTSEQVLSHSRDKIQVEKSFMNLKDHLNMRRLRESSEQGLKGKIFIQYLALY</sequence>
<dbReference type="EMBL" id="WJQT01000041">
    <property type="protein sequence ID" value="MRJ48572.1"/>
    <property type="molecule type" value="Genomic_DNA"/>
</dbReference>
<name>A0A6I2GPX1_9LACT</name>
<dbReference type="RefSeq" id="WP_153833612.1">
    <property type="nucleotide sequence ID" value="NZ_WJQS01000025.1"/>
</dbReference>
<dbReference type="EMBL" id="WJQR01000027">
    <property type="protein sequence ID" value="MRI82774.1"/>
    <property type="molecule type" value="Genomic_DNA"/>
</dbReference>
<proteinExistence type="predicted"/>
<keyword evidence="4" id="KW-1185">Reference proteome</keyword>
<reference evidence="3 5" key="1">
    <citation type="submission" date="2019-11" db="EMBL/GenBank/DDBJ databases">
        <title>Characterisation of Fundicoccus ignavus gen. nov. sp. nov., a novel genus of the family Aerococcaceae from bulk tank milk.</title>
        <authorList>
            <person name="Siebert A."/>
            <person name="Huptas C."/>
            <person name="Wenning M."/>
            <person name="Scherer S."/>
            <person name="Doll E.V."/>
        </authorList>
    </citation>
    <scope>NUCLEOTIDE SEQUENCE [LARGE SCALE GENOMIC DNA]</scope>
    <source>
        <strain evidence="3 5">DSM 109652</strain>
    </source>
</reference>
<dbReference type="AlphaFoldDB" id="A0A6I2GPX1"/>
<evidence type="ECO:0000313" key="6">
    <source>
        <dbReference type="Proteomes" id="UP000469870"/>
    </source>
</evidence>
<dbReference type="Proteomes" id="UP000430975">
    <property type="component" value="Unassembled WGS sequence"/>
</dbReference>
<evidence type="ECO:0000313" key="1">
    <source>
        <dbReference type="EMBL" id="MRI82774.1"/>
    </source>
</evidence>
<dbReference type="Proteomes" id="UP000469870">
    <property type="component" value="Unassembled WGS sequence"/>
</dbReference>
<protein>
    <submittedName>
        <fullName evidence="2">Transposase</fullName>
    </submittedName>
</protein>
<reference evidence="4 6" key="2">
    <citation type="submission" date="2019-11" db="EMBL/GenBank/DDBJ databases">
        <title>Characterisation of Fundicoccus ignavus gen. nov. sp. nov., a novel genus of the family Aerococcaceae isolated from bulk tank milk.</title>
        <authorList>
            <person name="Siebert A."/>
            <person name="Huptas C."/>
            <person name="Wenning M."/>
            <person name="Scherer S."/>
            <person name="Doll E.V."/>
        </authorList>
    </citation>
    <scope>NUCLEOTIDE SEQUENCE [LARGE SCALE GENOMIC DNA]</scope>
    <source>
        <strain evidence="1 6">DSM 109653</strain>
        <strain evidence="2 4">WS4759</strain>
    </source>
</reference>
<evidence type="ECO:0000313" key="2">
    <source>
        <dbReference type="EMBL" id="MRI86538.1"/>
    </source>
</evidence>
<dbReference type="Proteomes" id="UP000440066">
    <property type="component" value="Unassembled WGS sequence"/>
</dbReference>
<organism evidence="2 4">
    <name type="scientific">Fundicoccus ignavus</name>
    <dbReference type="NCBI Taxonomy" id="2664442"/>
    <lineage>
        <taxon>Bacteria</taxon>
        <taxon>Bacillati</taxon>
        <taxon>Bacillota</taxon>
        <taxon>Bacilli</taxon>
        <taxon>Lactobacillales</taxon>
        <taxon>Aerococcaceae</taxon>
        <taxon>Fundicoccus</taxon>
    </lineage>
</organism>
<gene>
    <name evidence="3" type="ORF">GF867_13560</name>
    <name evidence="2" type="ORF">GIY09_11875</name>
    <name evidence="1" type="ORF">GIY11_12260</name>
</gene>
<evidence type="ECO:0000313" key="5">
    <source>
        <dbReference type="Proteomes" id="UP000440066"/>
    </source>
</evidence>
<dbReference type="EMBL" id="WJQS01000025">
    <property type="protein sequence ID" value="MRI86538.1"/>
    <property type="molecule type" value="Genomic_DNA"/>
</dbReference>
<evidence type="ECO:0000313" key="4">
    <source>
        <dbReference type="Proteomes" id="UP000430975"/>
    </source>
</evidence>